<keyword evidence="2" id="KW-1185">Reference proteome</keyword>
<name>A0A5E4N3E9_9HEMI</name>
<dbReference type="AlphaFoldDB" id="A0A5E4N3E9"/>
<sequence>SGSNKFRISEWAVHRLCGAFERCSATCRAGFEIEMRNIPSAPGGQLTSHAAPPYEQRQAYVAWQCHRGETLVLGPRTRTRKRVRAATLGPISPRYRCIVSVVRAVMRFSGVPLRPDVAGPADEDPLRSRLGAYATTRFGTRTTRRVRA</sequence>
<evidence type="ECO:0000313" key="2">
    <source>
        <dbReference type="Proteomes" id="UP000325440"/>
    </source>
</evidence>
<accession>A0A5E4N3E9</accession>
<proteinExistence type="predicted"/>
<feature type="non-terminal residue" evidence="1">
    <location>
        <position position="1"/>
    </location>
</feature>
<gene>
    <name evidence="1" type="ORF">CINCED_3A009995</name>
</gene>
<protein>
    <submittedName>
        <fullName evidence="1">Uncharacterized protein</fullName>
    </submittedName>
</protein>
<dbReference type="EMBL" id="CABPRJ010001477">
    <property type="protein sequence ID" value="VVC38509.1"/>
    <property type="molecule type" value="Genomic_DNA"/>
</dbReference>
<feature type="non-terminal residue" evidence="1">
    <location>
        <position position="148"/>
    </location>
</feature>
<dbReference type="Proteomes" id="UP000325440">
    <property type="component" value="Unassembled WGS sequence"/>
</dbReference>
<organism evidence="1 2">
    <name type="scientific">Cinara cedri</name>
    <dbReference type="NCBI Taxonomy" id="506608"/>
    <lineage>
        <taxon>Eukaryota</taxon>
        <taxon>Metazoa</taxon>
        <taxon>Ecdysozoa</taxon>
        <taxon>Arthropoda</taxon>
        <taxon>Hexapoda</taxon>
        <taxon>Insecta</taxon>
        <taxon>Pterygota</taxon>
        <taxon>Neoptera</taxon>
        <taxon>Paraneoptera</taxon>
        <taxon>Hemiptera</taxon>
        <taxon>Sternorrhyncha</taxon>
        <taxon>Aphidomorpha</taxon>
        <taxon>Aphidoidea</taxon>
        <taxon>Aphididae</taxon>
        <taxon>Lachninae</taxon>
        <taxon>Cinara</taxon>
    </lineage>
</organism>
<evidence type="ECO:0000313" key="1">
    <source>
        <dbReference type="EMBL" id="VVC38509.1"/>
    </source>
</evidence>
<reference evidence="1 2" key="1">
    <citation type="submission" date="2019-08" db="EMBL/GenBank/DDBJ databases">
        <authorList>
            <person name="Alioto T."/>
            <person name="Alioto T."/>
            <person name="Gomez Garrido J."/>
        </authorList>
    </citation>
    <scope>NUCLEOTIDE SEQUENCE [LARGE SCALE GENOMIC DNA]</scope>
</reference>